<dbReference type="NCBIfam" id="NF008746">
    <property type="entry name" value="PRK11779.1"/>
    <property type="match status" value="1"/>
</dbReference>
<dbReference type="InterPro" id="IPR023607">
    <property type="entry name" value="Exodeoxyribonuclease_I"/>
</dbReference>
<dbReference type="Gene3D" id="1.10.287.1240">
    <property type="match status" value="1"/>
</dbReference>
<dbReference type="GO" id="GO:0006281">
    <property type="term" value="P:DNA repair"/>
    <property type="evidence" value="ECO:0007669"/>
    <property type="project" value="UniProtKB-KW"/>
</dbReference>
<dbReference type="FunFam" id="1.20.1280.70:FF:000001">
    <property type="entry name" value="Exodeoxyribonuclease I"/>
    <property type="match status" value="1"/>
</dbReference>
<evidence type="ECO:0000313" key="19">
    <source>
        <dbReference type="Proteomes" id="UP000317550"/>
    </source>
</evidence>
<dbReference type="InterPro" id="IPR038649">
    <property type="entry name" value="EXOI_SH3_sf"/>
</dbReference>
<dbReference type="OrthoDB" id="9763470at2"/>
<dbReference type="InterPro" id="IPR013620">
    <property type="entry name" value="Exonuc_1_SH3"/>
</dbReference>
<dbReference type="InterPro" id="IPR034747">
    <property type="entry name" value="EXOI_SH3"/>
</dbReference>
<dbReference type="EMBL" id="CP041730">
    <property type="protein sequence ID" value="QDQ27431.1"/>
    <property type="molecule type" value="Genomic_DNA"/>
</dbReference>
<organism evidence="18 19">
    <name type="scientific">Chitinimonas arctica</name>
    <dbReference type="NCBI Taxonomy" id="2594795"/>
    <lineage>
        <taxon>Bacteria</taxon>
        <taxon>Pseudomonadati</taxon>
        <taxon>Pseudomonadota</taxon>
        <taxon>Betaproteobacteria</taxon>
        <taxon>Neisseriales</taxon>
        <taxon>Chitinibacteraceae</taxon>
        <taxon>Chitinimonas</taxon>
    </lineage>
</organism>
<keyword evidence="5 15" id="KW-0479">Metal-binding</keyword>
<dbReference type="Pfam" id="PF08411">
    <property type="entry name" value="ExoI_SH3"/>
    <property type="match status" value="1"/>
</dbReference>
<dbReference type="InterPro" id="IPR036397">
    <property type="entry name" value="RNaseH_sf"/>
</dbReference>
<keyword evidence="9 15" id="KW-0460">Magnesium</keyword>
<dbReference type="PROSITE" id="PS51784">
    <property type="entry name" value="EXOI_SH3"/>
    <property type="match status" value="1"/>
</dbReference>
<feature type="binding site" evidence="14">
    <location>
        <position position="159"/>
    </location>
    <ligand>
        <name>substrate</name>
    </ligand>
</feature>
<keyword evidence="6" id="KW-0227">DNA damage</keyword>
<evidence type="ECO:0000256" key="15">
    <source>
        <dbReference type="PIRSR" id="PIRSR000977-2"/>
    </source>
</evidence>
<sequence>MTPSFFWHDYETFGIKPQIDRPAQFAGVRTDLDLNIIGEAVEYFCQPSDDFLPDPVSVLITGITPQMAAQRGMPEYQFVARIHAELSAPGTCGVGYNTLRFDDELSRHLFWRNLYDPYGREWQNGGSRWDLLDCARAAFAFRPEGINWPSHEDGRVSFKLEQLTQANGLAHAAAHDALSDVHATIAFARLIKTLQPRLFDFCFKLRKKDAVAAEIGPLDGHAFLHVSGMYPTAQGCLAAVAAIGAHPVNKNELPVWDLQHDPAELFDLSADQIRTRLFARSADLADGVTRLPVKSIHLNKSPVVVGVLKALTAERAEQLQFDLDLARRHARQLAGLLVQHGKQLADTLKQVYQRDAALPARDVDAALYDGFLGDADRRRLDPLRALKASELAGMAVSFDDKRLHELLFRYRARNWPETLSPAEQARWRIHRAERLIDGAHGGLTLAALSESIAGLRQERADDTAALALLEQVERFASMQCAGLDEQNKMTSE</sequence>
<feature type="domain" description="ExoI C-terminal" evidence="17">
    <location>
        <begin position="359"/>
        <end position="480"/>
    </location>
</feature>
<keyword evidence="4" id="KW-0540">Nuclease</keyword>
<keyword evidence="8" id="KW-0269">Exonuclease</keyword>
<keyword evidence="11" id="KW-0234">DNA repair</keyword>
<dbReference type="Pfam" id="PF26016">
    <property type="entry name" value="ExoI_C"/>
    <property type="match status" value="1"/>
</dbReference>
<evidence type="ECO:0000256" key="2">
    <source>
        <dbReference type="ARBA" id="ARBA00012108"/>
    </source>
</evidence>
<gene>
    <name evidence="18" type="primary">sbcB</name>
    <name evidence="18" type="ORF">FNU76_14290</name>
</gene>
<dbReference type="GO" id="GO:0046872">
    <property type="term" value="F:metal ion binding"/>
    <property type="evidence" value="ECO:0007669"/>
    <property type="project" value="UniProtKB-KW"/>
</dbReference>
<evidence type="ECO:0000256" key="14">
    <source>
        <dbReference type="PIRSR" id="PIRSR000977-1"/>
    </source>
</evidence>
<dbReference type="EC" id="3.1.11.1" evidence="2"/>
<protein>
    <recommendedName>
        <fullName evidence="3">Exodeoxyribonuclease I</fullName>
        <ecNumber evidence="2">3.1.11.1</ecNumber>
    </recommendedName>
    <alternativeName>
        <fullName evidence="12">DNA deoxyribophosphodiesterase</fullName>
    </alternativeName>
</protein>
<evidence type="ECO:0000256" key="12">
    <source>
        <dbReference type="ARBA" id="ARBA00031220"/>
    </source>
</evidence>
<keyword evidence="7 18" id="KW-0378">Hydrolase</keyword>
<dbReference type="InterPro" id="IPR058561">
    <property type="entry name" value="Exonuc_1_C"/>
</dbReference>
<dbReference type="Gene3D" id="3.30.1520.20">
    <property type="entry name" value="Exonuclease ExoI, domain 2"/>
    <property type="match status" value="1"/>
</dbReference>
<dbReference type="RefSeq" id="WP_144278824.1">
    <property type="nucleotide sequence ID" value="NZ_CP041730.1"/>
</dbReference>
<evidence type="ECO:0000256" key="11">
    <source>
        <dbReference type="ARBA" id="ARBA00023204"/>
    </source>
</evidence>
<feature type="binding site" evidence="14">
    <location>
        <position position="11"/>
    </location>
    <ligand>
        <name>substrate</name>
    </ligand>
</feature>
<accession>A0A516SGZ1</accession>
<evidence type="ECO:0000256" key="8">
    <source>
        <dbReference type="ARBA" id="ARBA00022839"/>
    </source>
</evidence>
<dbReference type="PROSITE" id="PS51785">
    <property type="entry name" value="EXOI_C"/>
    <property type="match status" value="1"/>
</dbReference>
<comment type="subunit">
    <text evidence="13">Monomer. Interacts with ssb (via C-terminus); this interaction stimulates the exonuclease activity by recruiting the enzyme to its substrate.</text>
</comment>
<evidence type="ECO:0000256" key="3">
    <source>
        <dbReference type="ARBA" id="ARBA00019900"/>
    </source>
</evidence>
<comment type="catalytic activity">
    <reaction evidence="1">
        <text>Exonucleolytic cleavage in the 3'- to 5'-direction to yield nucleoside 5'-phosphates.</text>
        <dbReference type="EC" id="3.1.11.1"/>
    </reaction>
</comment>
<keyword evidence="10" id="KW-0238">DNA-binding</keyword>
<feature type="binding site" evidence="15">
    <location>
        <position position="180"/>
    </location>
    <ligand>
        <name>Mg(2+)</name>
        <dbReference type="ChEBI" id="CHEBI:18420"/>
        <label>2</label>
    </ligand>
</feature>
<evidence type="ECO:0000313" key="18">
    <source>
        <dbReference type="EMBL" id="QDQ27431.1"/>
    </source>
</evidence>
<evidence type="ECO:0000259" key="16">
    <source>
        <dbReference type="PROSITE" id="PS51784"/>
    </source>
</evidence>
<dbReference type="SUPFAM" id="SSF53098">
    <property type="entry name" value="Ribonuclease H-like"/>
    <property type="match status" value="1"/>
</dbReference>
<evidence type="ECO:0000256" key="7">
    <source>
        <dbReference type="ARBA" id="ARBA00022801"/>
    </source>
</evidence>
<dbReference type="FunFam" id="3.30.420.10:FF:000033">
    <property type="entry name" value="Exodeoxyribonuclease I"/>
    <property type="match status" value="1"/>
</dbReference>
<dbReference type="CDD" id="cd06138">
    <property type="entry name" value="ExoI_N"/>
    <property type="match status" value="1"/>
</dbReference>
<dbReference type="InterPro" id="IPR012337">
    <property type="entry name" value="RNaseH-like_sf"/>
</dbReference>
<dbReference type="GO" id="GO:0008310">
    <property type="term" value="F:single-stranded DNA 3'-5' DNA exonuclease activity"/>
    <property type="evidence" value="ECO:0007669"/>
    <property type="project" value="UniProtKB-EC"/>
</dbReference>
<evidence type="ECO:0000256" key="9">
    <source>
        <dbReference type="ARBA" id="ARBA00022842"/>
    </source>
</evidence>
<dbReference type="AlphaFoldDB" id="A0A516SGZ1"/>
<evidence type="ECO:0000259" key="17">
    <source>
        <dbReference type="PROSITE" id="PS51785"/>
    </source>
</evidence>
<feature type="binding site" evidence="15">
    <location>
        <position position="9"/>
    </location>
    <ligand>
        <name>Mg(2+)</name>
        <dbReference type="ChEBI" id="CHEBI:18420"/>
        <label>1</label>
    </ligand>
</feature>
<dbReference type="KEGG" id="cari:FNU76_14290"/>
<dbReference type="GO" id="GO:0003677">
    <property type="term" value="F:DNA binding"/>
    <property type="evidence" value="ECO:0007669"/>
    <property type="project" value="UniProtKB-KW"/>
</dbReference>
<evidence type="ECO:0000256" key="13">
    <source>
        <dbReference type="ARBA" id="ARBA00046792"/>
    </source>
</evidence>
<reference evidence="19" key="1">
    <citation type="submission" date="2019-07" db="EMBL/GenBank/DDBJ databases">
        <title>Chitinimonas sp. nov., isolated from Ny-Alesund, arctica soil.</title>
        <authorList>
            <person name="Xu Q."/>
            <person name="Peng F."/>
        </authorList>
    </citation>
    <scope>NUCLEOTIDE SEQUENCE [LARGE SCALE GENOMIC DNA]</scope>
    <source>
        <strain evidence="19">R3-44</strain>
    </source>
</reference>
<feature type="domain" description="ExoI SH3-like" evidence="16">
    <location>
        <begin position="196"/>
        <end position="356"/>
    </location>
</feature>
<evidence type="ECO:0000256" key="10">
    <source>
        <dbReference type="ARBA" id="ARBA00023125"/>
    </source>
</evidence>
<proteinExistence type="predicted"/>
<keyword evidence="19" id="KW-1185">Reference proteome</keyword>
<comment type="cofactor">
    <cofactor evidence="15">
        <name>Mg(2+)</name>
        <dbReference type="ChEBI" id="CHEBI:18420"/>
    </cofactor>
    <text evidence="15">Binds 2 Mg(2+) ions per monomer.</text>
</comment>
<dbReference type="Pfam" id="PF00929">
    <property type="entry name" value="RNase_T"/>
    <property type="match status" value="1"/>
</dbReference>
<dbReference type="Proteomes" id="UP000317550">
    <property type="component" value="Chromosome"/>
</dbReference>
<name>A0A516SGZ1_9NEIS</name>
<dbReference type="PIRSF" id="PIRSF000977">
    <property type="entry name" value="Exodeoxyribonuclease_I"/>
    <property type="match status" value="1"/>
</dbReference>
<evidence type="ECO:0000256" key="4">
    <source>
        <dbReference type="ARBA" id="ARBA00022722"/>
    </source>
</evidence>
<dbReference type="InterPro" id="IPR013520">
    <property type="entry name" value="Ribonucl_H"/>
</dbReference>
<evidence type="ECO:0000256" key="1">
    <source>
        <dbReference type="ARBA" id="ARBA00000563"/>
    </source>
</evidence>
<feature type="binding site" evidence="15">
    <location>
        <position position="11"/>
    </location>
    <ligand>
        <name>Mg(2+)</name>
        <dbReference type="ChEBI" id="CHEBI:18420"/>
        <label>2</label>
    </ligand>
</feature>
<dbReference type="Gene3D" id="3.30.420.10">
    <property type="entry name" value="Ribonuclease H-like superfamily/Ribonuclease H"/>
    <property type="match status" value="1"/>
</dbReference>
<dbReference type="Gene3D" id="1.20.1280.70">
    <property type="entry name" value="Exonuclease ExoI, domain 3"/>
    <property type="match status" value="1"/>
</dbReference>
<evidence type="ECO:0000256" key="6">
    <source>
        <dbReference type="ARBA" id="ARBA00022763"/>
    </source>
</evidence>
<evidence type="ECO:0000256" key="5">
    <source>
        <dbReference type="ARBA" id="ARBA00022723"/>
    </source>
</evidence>